<accession>A0A137P2B9</accession>
<feature type="domain" description="DUF4211" evidence="2">
    <location>
        <begin position="84"/>
        <end position="222"/>
    </location>
</feature>
<dbReference type="EMBL" id="KQ964551">
    <property type="protein sequence ID" value="KXN69034.1"/>
    <property type="molecule type" value="Genomic_DNA"/>
</dbReference>
<dbReference type="InterPro" id="IPR025451">
    <property type="entry name" value="DUF4211"/>
</dbReference>
<evidence type="ECO:0000256" key="1">
    <source>
        <dbReference type="SAM" id="MobiDB-lite"/>
    </source>
</evidence>
<proteinExistence type="predicted"/>
<evidence type="ECO:0000313" key="3">
    <source>
        <dbReference type="EMBL" id="KXN69034.1"/>
    </source>
</evidence>
<organism evidence="3 4">
    <name type="scientific">Conidiobolus coronatus (strain ATCC 28846 / CBS 209.66 / NRRL 28638)</name>
    <name type="common">Delacroixia coronata</name>
    <dbReference type="NCBI Taxonomy" id="796925"/>
    <lineage>
        <taxon>Eukaryota</taxon>
        <taxon>Fungi</taxon>
        <taxon>Fungi incertae sedis</taxon>
        <taxon>Zoopagomycota</taxon>
        <taxon>Entomophthoromycotina</taxon>
        <taxon>Entomophthoromycetes</taxon>
        <taxon>Entomophthorales</taxon>
        <taxon>Ancylistaceae</taxon>
        <taxon>Conidiobolus</taxon>
    </lineage>
</organism>
<gene>
    <name evidence="3" type="ORF">CONCODRAFT_100248</name>
</gene>
<reference evidence="3 4" key="1">
    <citation type="journal article" date="2015" name="Genome Biol. Evol.">
        <title>Phylogenomic analyses indicate that early fungi evolved digesting cell walls of algal ancestors of land plants.</title>
        <authorList>
            <person name="Chang Y."/>
            <person name="Wang S."/>
            <person name="Sekimoto S."/>
            <person name="Aerts A.L."/>
            <person name="Choi C."/>
            <person name="Clum A."/>
            <person name="LaButti K.M."/>
            <person name="Lindquist E.A."/>
            <person name="Yee Ngan C."/>
            <person name="Ohm R.A."/>
            <person name="Salamov A.A."/>
            <person name="Grigoriev I.V."/>
            <person name="Spatafora J.W."/>
            <person name="Berbee M.L."/>
        </authorList>
    </citation>
    <scope>NUCLEOTIDE SEQUENCE [LARGE SCALE GENOMIC DNA]</scope>
    <source>
        <strain evidence="3 4">NRRL 28638</strain>
    </source>
</reference>
<sequence>MDFLKDQDVYDNRTRDRKKLSKTGLLLEKMKNRKFDFDESDSNEESSNVEHEESYSNNSIKNTDNQVNILHSESSESGDSIDSFIDKNEEINEEDKQELLDLSMDLSMQAFSIEDSFSILVKSLVYNYFDPSFLENIYSSPKQSSYYINAIKHVNRRIDSYKYSLIQSSVWNQRFMDHISIAPFCYSTRFIGEIVCQACKKDKHFSTFKLQLSGHKYDNETLQDNLSKTVDETYYLGKFCFHRAEIYHQLHHFAYHLKRKVNSIVQHFNLVEGDEVERAFSKLESDGYVAKWYNEIELIIDSANKSYSTEKVK</sequence>
<evidence type="ECO:0000259" key="2">
    <source>
        <dbReference type="Pfam" id="PF13926"/>
    </source>
</evidence>
<dbReference type="PANTHER" id="PTHR14689:SF0">
    <property type="entry name" value="COILED-COIL DOMAIN-CONTAINING PROTEIN 82"/>
    <property type="match status" value="1"/>
</dbReference>
<dbReference type="AlphaFoldDB" id="A0A137P2B9"/>
<dbReference type="Proteomes" id="UP000070444">
    <property type="component" value="Unassembled WGS sequence"/>
</dbReference>
<feature type="region of interest" description="Disordered" evidence="1">
    <location>
        <begin position="37"/>
        <end position="64"/>
    </location>
</feature>
<name>A0A137P2B9_CONC2</name>
<dbReference type="PANTHER" id="PTHR14689">
    <property type="entry name" value="PHORBOL-ESTER_DAG-TYPE DOMAIN-CONTAINING PROTEIN"/>
    <property type="match status" value="1"/>
</dbReference>
<evidence type="ECO:0000313" key="4">
    <source>
        <dbReference type="Proteomes" id="UP000070444"/>
    </source>
</evidence>
<dbReference type="OrthoDB" id="21499at2759"/>
<dbReference type="GO" id="GO:0005634">
    <property type="term" value="C:nucleus"/>
    <property type="evidence" value="ECO:0007669"/>
    <property type="project" value="TreeGrafter"/>
</dbReference>
<keyword evidence="4" id="KW-1185">Reference proteome</keyword>
<protein>
    <recommendedName>
        <fullName evidence="2">DUF4211 domain-containing protein</fullName>
    </recommendedName>
</protein>
<dbReference type="Pfam" id="PF13926">
    <property type="entry name" value="DUF4211"/>
    <property type="match status" value="1"/>
</dbReference>